<keyword evidence="1" id="KW-0472">Membrane</keyword>
<gene>
    <name evidence="2" type="ORF">N783_02370</name>
</gene>
<feature type="transmembrane region" description="Helical" evidence="1">
    <location>
        <begin position="41"/>
        <end position="58"/>
    </location>
</feature>
<keyword evidence="3" id="KW-1185">Reference proteome</keyword>
<protein>
    <submittedName>
        <fullName evidence="2">Uncharacterized protein</fullName>
    </submittedName>
</protein>
<dbReference type="AlphaFoldDB" id="A0A0A5GFR9"/>
<proteinExistence type="predicted"/>
<keyword evidence="1" id="KW-1133">Transmembrane helix</keyword>
<keyword evidence="1" id="KW-0812">Transmembrane</keyword>
<sequence length="61" mass="7090">MDNQAKLTAIAVNFKRVAALLDSFFFDTKPKLKGIYNNLNFLFHNGFSFFVIFNLLVIRVF</sequence>
<comment type="caution">
    <text evidence="2">The sequence shown here is derived from an EMBL/GenBank/DDBJ whole genome shotgun (WGS) entry which is preliminary data.</text>
</comment>
<evidence type="ECO:0000256" key="1">
    <source>
        <dbReference type="SAM" id="Phobius"/>
    </source>
</evidence>
<accession>A0A0A5GFR9</accession>
<organism evidence="2 3">
    <name type="scientific">Pontibacillus marinus BH030004 = DSM 16465</name>
    <dbReference type="NCBI Taxonomy" id="1385511"/>
    <lineage>
        <taxon>Bacteria</taxon>
        <taxon>Bacillati</taxon>
        <taxon>Bacillota</taxon>
        <taxon>Bacilli</taxon>
        <taxon>Bacillales</taxon>
        <taxon>Bacillaceae</taxon>
        <taxon>Pontibacillus</taxon>
    </lineage>
</organism>
<name>A0A0A5GFR9_9BACI</name>
<reference evidence="2 3" key="1">
    <citation type="submission" date="2013-08" db="EMBL/GenBank/DDBJ databases">
        <authorList>
            <person name="Huang J."/>
            <person name="Wang G."/>
        </authorList>
    </citation>
    <scope>NUCLEOTIDE SEQUENCE [LARGE SCALE GENOMIC DNA]</scope>
    <source>
        <strain evidence="2 3">BH030004</strain>
    </source>
</reference>
<evidence type="ECO:0000313" key="2">
    <source>
        <dbReference type="EMBL" id="KGX90048.1"/>
    </source>
</evidence>
<evidence type="ECO:0000313" key="3">
    <source>
        <dbReference type="Proteomes" id="UP000030403"/>
    </source>
</evidence>
<dbReference type="EMBL" id="AVPF01000010">
    <property type="protein sequence ID" value="KGX90048.1"/>
    <property type="molecule type" value="Genomic_DNA"/>
</dbReference>
<dbReference type="Proteomes" id="UP000030403">
    <property type="component" value="Unassembled WGS sequence"/>
</dbReference>